<dbReference type="SUPFAM" id="SSF53300">
    <property type="entry name" value="vWA-like"/>
    <property type="match status" value="1"/>
</dbReference>
<dbReference type="AlphaFoldDB" id="A0A0W8FUG6"/>
<accession>A0A0W8FUG6</accession>
<proteinExistence type="predicted"/>
<dbReference type="InterPro" id="IPR002035">
    <property type="entry name" value="VWF_A"/>
</dbReference>
<dbReference type="CDD" id="cd00198">
    <property type="entry name" value="vWFA"/>
    <property type="match status" value="1"/>
</dbReference>
<dbReference type="Gene3D" id="3.40.50.410">
    <property type="entry name" value="von Willebrand factor, type A domain"/>
    <property type="match status" value="1"/>
</dbReference>
<dbReference type="InterPro" id="IPR036465">
    <property type="entry name" value="vWFA_dom_sf"/>
</dbReference>
<dbReference type="SMART" id="SM00327">
    <property type="entry name" value="VWA"/>
    <property type="match status" value="1"/>
</dbReference>
<comment type="caution">
    <text evidence="2">The sequence shown here is derived from an EMBL/GenBank/DDBJ whole genome shotgun (WGS) entry which is preliminary data.</text>
</comment>
<sequence length="563" mass="62913">MHDIAYSNPAESPVRKGLSAYWRRNTSTVESVELANLLGALRKVTGYLGENIGTVAYAGLGGVKDSTIIVDPETVMGQYPVPAQQVDQVAGIVIHEALHQVAWTEHMWRCLKQDDLRQSDLPRLHRLVETAEDIYIENTIRGTLGLYLAAARVKSFKMPSTSRPSIDALIKLWWALTWGKDSKKEDDIYNKPLSRLKELTEHLKDVAWDGGGVTERCERRAQLYRATWDRIAPMLEGLILINRRMAWYPTSETRPMAVGKTTPKGATPLEPELQRAIEIQLAASSTDITALIAEAAGTQDVVPTSRWDFHIPAHPVIDKSLVGRLKMLFLGYSEREKIISRGLTAGRIDARRLHRAAITGRCFKVTESRPAMDWNVTLLADASGSMTGTKWRMVENTVAAIHSSLVGYRNHFLAYGYFEMDGVLMVSNLIKGDRLLSLPPYGQTASGQAIIAAALSMPRDKRRKLLIHVTDGESNFGLPVQAGIDFCRRESVTLITLGCGCKDKSVMRDQYGNTIQFIQSFRQLPHAVERLLRWSFMKAQGPLGNKRTRSNIFLKDESCEAPE</sequence>
<protein>
    <recommendedName>
        <fullName evidence="1">VWFA domain-containing protein</fullName>
    </recommendedName>
</protein>
<evidence type="ECO:0000259" key="1">
    <source>
        <dbReference type="SMART" id="SM00327"/>
    </source>
</evidence>
<gene>
    <name evidence="2" type="ORF">ASZ90_005671</name>
</gene>
<organism evidence="2">
    <name type="scientific">hydrocarbon metagenome</name>
    <dbReference type="NCBI Taxonomy" id="938273"/>
    <lineage>
        <taxon>unclassified sequences</taxon>
        <taxon>metagenomes</taxon>
        <taxon>ecological metagenomes</taxon>
    </lineage>
</organism>
<reference evidence="2" key="1">
    <citation type="journal article" date="2015" name="Proc. Natl. Acad. Sci. U.S.A.">
        <title>Networks of energetic and metabolic interactions define dynamics in microbial communities.</title>
        <authorList>
            <person name="Embree M."/>
            <person name="Liu J.K."/>
            <person name="Al-Bassam M.M."/>
            <person name="Zengler K."/>
        </authorList>
    </citation>
    <scope>NUCLEOTIDE SEQUENCE</scope>
</reference>
<dbReference type="EMBL" id="LNQE01000844">
    <property type="protein sequence ID" value="KUG24559.1"/>
    <property type="molecule type" value="Genomic_DNA"/>
</dbReference>
<name>A0A0W8FUG6_9ZZZZ</name>
<evidence type="ECO:0000313" key="2">
    <source>
        <dbReference type="EMBL" id="KUG24559.1"/>
    </source>
</evidence>
<feature type="domain" description="VWFA" evidence="1">
    <location>
        <begin position="373"/>
        <end position="536"/>
    </location>
</feature>